<dbReference type="AlphaFoldDB" id="A0A858REP0"/>
<evidence type="ECO:0000256" key="1">
    <source>
        <dbReference type="SAM" id="MobiDB-lite"/>
    </source>
</evidence>
<evidence type="ECO:0000313" key="2">
    <source>
        <dbReference type="EMBL" id="QJE95034.1"/>
    </source>
</evidence>
<proteinExistence type="predicted"/>
<gene>
    <name evidence="2" type="ORF">HHL09_04350</name>
</gene>
<evidence type="ECO:0000313" key="3">
    <source>
        <dbReference type="Proteomes" id="UP000501812"/>
    </source>
</evidence>
<reference evidence="2 3" key="1">
    <citation type="submission" date="2020-04" db="EMBL/GenBank/DDBJ databases">
        <title>Luteolibacter sp. G-1-1-1 isolated from soil.</title>
        <authorList>
            <person name="Dahal R.H."/>
        </authorList>
    </citation>
    <scope>NUCLEOTIDE SEQUENCE [LARGE SCALE GENOMIC DNA]</scope>
    <source>
        <strain evidence="2 3">G-1-1-1</strain>
    </source>
</reference>
<dbReference type="KEGG" id="luo:HHL09_04350"/>
<dbReference type="EMBL" id="CP051774">
    <property type="protein sequence ID" value="QJE95034.1"/>
    <property type="molecule type" value="Genomic_DNA"/>
</dbReference>
<name>A0A858REP0_9BACT</name>
<organism evidence="2 3">
    <name type="scientific">Luteolibacter luteus</name>
    <dbReference type="NCBI Taxonomy" id="2728835"/>
    <lineage>
        <taxon>Bacteria</taxon>
        <taxon>Pseudomonadati</taxon>
        <taxon>Verrucomicrobiota</taxon>
        <taxon>Verrucomicrobiia</taxon>
        <taxon>Verrucomicrobiales</taxon>
        <taxon>Verrucomicrobiaceae</taxon>
        <taxon>Luteolibacter</taxon>
    </lineage>
</organism>
<keyword evidence="3" id="KW-1185">Reference proteome</keyword>
<feature type="region of interest" description="Disordered" evidence="1">
    <location>
        <begin position="180"/>
        <end position="244"/>
    </location>
</feature>
<protein>
    <submittedName>
        <fullName evidence="2">Uncharacterized protein</fullName>
    </submittedName>
</protein>
<dbReference type="PROSITE" id="PS51257">
    <property type="entry name" value="PROKAR_LIPOPROTEIN"/>
    <property type="match status" value="1"/>
</dbReference>
<feature type="compositionally biased region" description="Gly residues" evidence="1">
    <location>
        <begin position="227"/>
        <end position="244"/>
    </location>
</feature>
<sequence>MKRSTAIIRPGGALCWSTACILTGLGLSGCERNYVATAKDQQMAETQKRIDSLDAQRSKLMSGEVPNDFYLEGVGYYHSCAHNFFAHPYGLSHGGKWFVNGEWKDRPPGPEACGATRPSAEALRKVEAALQKEQQVLAGQSGKASGQSHGFGMGNALMMYWLLSGNRGLFSPGAGFQQASRQAPQWQNEVERQRSTVSNYAASNPGYRRMVDQSRASGAPVRAGQSVRGGFGSSRSGGGFSSGG</sequence>
<accession>A0A858REP0</accession>
<dbReference type="RefSeq" id="WP_169453255.1">
    <property type="nucleotide sequence ID" value="NZ_CP051774.1"/>
</dbReference>
<dbReference type="Proteomes" id="UP000501812">
    <property type="component" value="Chromosome"/>
</dbReference>